<sequence length="33" mass="3745">MNARYTAIKKPENPPGLPVFFEGIRLLNRMLTG</sequence>
<keyword evidence="2" id="KW-1185">Reference proteome</keyword>
<gene>
    <name evidence="1" type="ORF">KYE_19619</name>
</gene>
<accession>G6YZ10</accession>
<dbReference type="Proteomes" id="UP000003208">
    <property type="component" value="Unassembled WGS sequence"/>
</dbReference>
<dbReference type="EMBL" id="AGTR01000085">
    <property type="protein sequence ID" value="EHJ02552.1"/>
    <property type="molecule type" value="Genomic_DNA"/>
</dbReference>
<name>G6YZ10_9GAMM</name>
<organism evidence="1 2">
    <name type="scientific">Marinobacter manganoxydans MnI7-9</name>
    <dbReference type="NCBI Taxonomy" id="1094979"/>
    <lineage>
        <taxon>Bacteria</taxon>
        <taxon>Pseudomonadati</taxon>
        <taxon>Pseudomonadota</taxon>
        <taxon>Gammaproteobacteria</taxon>
        <taxon>Pseudomonadales</taxon>
        <taxon>Marinobacteraceae</taxon>
        <taxon>Marinobacter</taxon>
    </lineage>
</organism>
<evidence type="ECO:0000313" key="1">
    <source>
        <dbReference type="EMBL" id="EHJ02552.1"/>
    </source>
</evidence>
<proteinExistence type="predicted"/>
<dbReference type="AlphaFoldDB" id="G6YZ10"/>
<evidence type="ECO:0000313" key="2">
    <source>
        <dbReference type="Proteomes" id="UP000003208"/>
    </source>
</evidence>
<reference evidence="1 2" key="1">
    <citation type="journal article" date="2012" name="J. Bacteriol.">
        <title>Genome sequence of deep-sea manganese-oxidizing bacterium Marinobacter manganoxydans MnI7-9.</title>
        <authorList>
            <person name="Wang H."/>
            <person name="Li H."/>
            <person name="Shao Z."/>
            <person name="Liao S."/>
            <person name="Johnstone L."/>
            <person name="Rensing C."/>
            <person name="Wang G."/>
        </authorList>
    </citation>
    <scope>NUCLEOTIDE SEQUENCE [LARGE SCALE GENOMIC DNA]</scope>
    <source>
        <strain evidence="1 2">MnI7-9</strain>
    </source>
</reference>
<protein>
    <submittedName>
        <fullName evidence="1">Uncharacterized protein</fullName>
    </submittedName>
</protein>